<reference evidence="2 3" key="1">
    <citation type="journal article" date="2014" name="Mol. Plant">
        <title>Chromosome Scale Genome Assembly and Transcriptome Profiling of Nannochloropsis gaditana in Nitrogen Depletion.</title>
        <authorList>
            <person name="Corteggiani Carpinelli E."/>
            <person name="Telatin A."/>
            <person name="Vitulo N."/>
            <person name="Forcato C."/>
            <person name="D'Angelo M."/>
            <person name="Schiavon R."/>
            <person name="Vezzi A."/>
            <person name="Giacometti G.M."/>
            <person name="Morosinotto T."/>
            <person name="Valle G."/>
        </authorList>
    </citation>
    <scope>NUCLEOTIDE SEQUENCE [LARGE SCALE GENOMIC DNA]</scope>
    <source>
        <strain evidence="2 3">B-31</strain>
    </source>
</reference>
<keyword evidence="3" id="KW-1185">Reference proteome</keyword>
<dbReference type="Proteomes" id="UP000019335">
    <property type="component" value="Unassembled WGS sequence"/>
</dbReference>
<accession>W7TID3</accession>
<organism evidence="2 3">
    <name type="scientific">Nannochloropsis gaditana</name>
    <dbReference type="NCBI Taxonomy" id="72520"/>
    <lineage>
        <taxon>Eukaryota</taxon>
        <taxon>Sar</taxon>
        <taxon>Stramenopiles</taxon>
        <taxon>Ochrophyta</taxon>
        <taxon>Eustigmatophyceae</taxon>
        <taxon>Eustigmatales</taxon>
        <taxon>Monodopsidaceae</taxon>
        <taxon>Nannochloropsis</taxon>
    </lineage>
</organism>
<feature type="region of interest" description="Disordered" evidence="1">
    <location>
        <begin position="85"/>
        <end position="107"/>
    </location>
</feature>
<comment type="caution">
    <text evidence="2">The sequence shown here is derived from an EMBL/GenBank/DDBJ whole genome shotgun (WGS) entry which is preliminary data.</text>
</comment>
<gene>
    <name evidence="2" type="ORF">Naga_100433g1</name>
</gene>
<feature type="compositionally biased region" description="Polar residues" evidence="1">
    <location>
        <begin position="94"/>
        <end position="107"/>
    </location>
</feature>
<evidence type="ECO:0000256" key="1">
    <source>
        <dbReference type="SAM" id="MobiDB-lite"/>
    </source>
</evidence>
<name>W7TID3_9STRA</name>
<protein>
    <submittedName>
        <fullName evidence="2">Uncharacterized protein</fullName>
    </submittedName>
</protein>
<dbReference type="AlphaFoldDB" id="W7TID3"/>
<dbReference type="EMBL" id="AZIL01002875">
    <property type="protein sequence ID" value="EWM20689.1"/>
    <property type="molecule type" value="Genomic_DNA"/>
</dbReference>
<sequence>MRRRNHNGGLSETYAYNFNIVRTIRMRCFISFSFIPPCNAPHSSYHCDGPSIPKNQETLYQEVVGPAVSESAFSEPEEIRVGYAAETGAGPDANKQTNATVDNPISS</sequence>
<evidence type="ECO:0000313" key="3">
    <source>
        <dbReference type="Proteomes" id="UP000019335"/>
    </source>
</evidence>
<evidence type="ECO:0000313" key="2">
    <source>
        <dbReference type="EMBL" id="EWM20689.1"/>
    </source>
</evidence>
<proteinExistence type="predicted"/>